<feature type="compositionally biased region" description="Polar residues" evidence="9">
    <location>
        <begin position="143"/>
        <end position="156"/>
    </location>
</feature>
<dbReference type="InterPro" id="IPR038889">
    <property type="entry name" value="Shugoshin1/2"/>
</dbReference>
<comment type="subcellular location">
    <subcellularLocation>
        <location evidence="1">Chromosome</location>
        <location evidence="1">Centromere</location>
    </subcellularLocation>
</comment>
<proteinExistence type="inferred from homology"/>
<keyword evidence="12" id="KW-1185">Reference proteome</keyword>
<reference evidence="11" key="1">
    <citation type="journal article" date="2023" name="Front. Mar. Sci.">
        <title>A new Merluccius polli reference genome to investigate the effects of global change in West African waters.</title>
        <authorList>
            <person name="Mateo J.L."/>
            <person name="Blanco-Fernandez C."/>
            <person name="Garcia-Vazquez E."/>
            <person name="Machado-Schiaffino G."/>
        </authorList>
    </citation>
    <scope>NUCLEOTIDE SEQUENCE</scope>
    <source>
        <strain evidence="11">C29</strain>
        <tissue evidence="11">Fin</tissue>
    </source>
</reference>
<evidence type="ECO:0000256" key="6">
    <source>
        <dbReference type="ARBA" id="ARBA00023054"/>
    </source>
</evidence>
<feature type="region of interest" description="Disordered" evidence="9">
    <location>
        <begin position="219"/>
        <end position="356"/>
    </location>
</feature>
<keyword evidence="7" id="KW-0131">Cell cycle</keyword>
<comment type="caution">
    <text evidence="11">The sequence shown here is derived from an EMBL/GenBank/DDBJ whole genome shotgun (WGS) entry which is preliminary data.</text>
</comment>
<dbReference type="Gene3D" id="1.20.5.730">
    <property type="entry name" value="Single helix bin"/>
    <property type="match status" value="1"/>
</dbReference>
<organism evidence="11 12">
    <name type="scientific">Merluccius polli</name>
    <name type="common">Benguela hake</name>
    <name type="synonym">Merluccius cadenati</name>
    <dbReference type="NCBI Taxonomy" id="89951"/>
    <lineage>
        <taxon>Eukaryota</taxon>
        <taxon>Metazoa</taxon>
        <taxon>Chordata</taxon>
        <taxon>Craniata</taxon>
        <taxon>Vertebrata</taxon>
        <taxon>Euteleostomi</taxon>
        <taxon>Actinopterygii</taxon>
        <taxon>Neopterygii</taxon>
        <taxon>Teleostei</taxon>
        <taxon>Neoteleostei</taxon>
        <taxon>Acanthomorphata</taxon>
        <taxon>Zeiogadaria</taxon>
        <taxon>Gadariae</taxon>
        <taxon>Gadiformes</taxon>
        <taxon>Gadoidei</taxon>
        <taxon>Merlucciidae</taxon>
        <taxon>Merluccius</taxon>
    </lineage>
</organism>
<feature type="region of interest" description="Disordered" evidence="9">
    <location>
        <begin position="121"/>
        <end position="197"/>
    </location>
</feature>
<dbReference type="Pfam" id="PF07557">
    <property type="entry name" value="Shugoshin_C"/>
    <property type="match status" value="1"/>
</dbReference>
<keyword evidence="3" id="KW-0158">Chromosome</keyword>
<evidence type="ECO:0000256" key="2">
    <source>
        <dbReference type="ARBA" id="ARBA00010845"/>
    </source>
</evidence>
<feature type="compositionally biased region" description="Basic residues" evidence="9">
    <location>
        <begin position="1"/>
        <end position="10"/>
    </location>
</feature>
<dbReference type="GO" id="GO:0051301">
    <property type="term" value="P:cell division"/>
    <property type="evidence" value="ECO:0007669"/>
    <property type="project" value="UniProtKB-KW"/>
</dbReference>
<keyword evidence="4" id="KW-0132">Cell division</keyword>
<keyword evidence="8" id="KW-0137">Centromere</keyword>
<evidence type="ECO:0000256" key="4">
    <source>
        <dbReference type="ARBA" id="ARBA00022618"/>
    </source>
</evidence>
<feature type="compositionally biased region" description="Polar residues" evidence="9">
    <location>
        <begin position="489"/>
        <end position="502"/>
    </location>
</feature>
<comment type="similarity">
    <text evidence="2">Belongs to the shugoshin family.</text>
</comment>
<sequence>MARERGHKKSFQQSLDDIKEKMKEKRNKRLASASAPRGRLARRTNKTNGSNSNHAILKGVQENNKCLALAVQAEKEKLRQANGVILQLKREQQALFLHLLLLKRRLKEQEAMAKKVRGWRPGGVLGEQTRITSDKSPLPEDPSLSQGPVSPENTGESEVGARIVPLPSTVGVRRRRAESCSRRRSERTSERRRSFSVAGGSVDTMVGSMLAEVGVLTASPIPGDCSAQKRKSTQRGGVAAGPVDPIGSDEIQHSTPEPAPAKSTNQPKPRRKHTQQQQQQQKQQQQPRVKPEPAARKPERGRKVERGPLKKPWENPKPTRTRSKSRDRSATRGRPPASRQADPLNTSLNTSLGFNDTFDFDCEEAVHLTPFKAKAEEAAAAHKDVEVQSPPTAKRARAPVASPPSSPSSSESEGELYVPQKSRRRLRSPGERRTLPGRRGRRATRGVPDKENLPTQQEVSVLRDKDTENKAVVHESEEPPCPESPDWMFTSSPAPTKANQESPLELQRPDVLAVTPGMEAEMMRIDSVLSRDSSSDTTPPVLPSKPPRKTTNMCKKRGFGVRAAGRGLSLCDVTNMSPAAYCKVPGAGSRPSEGRCATPVAGRKRRCTMTVDYKEPSLIKKLRRGDKFTDLQFLRSPVFKPSPGARRSVQGDRTSRKSQQPLHKYNESFVGCR</sequence>
<feature type="compositionally biased region" description="Low complexity" evidence="9">
    <location>
        <begin position="275"/>
        <end position="288"/>
    </location>
</feature>
<evidence type="ECO:0000256" key="9">
    <source>
        <dbReference type="SAM" id="MobiDB-lite"/>
    </source>
</evidence>
<feature type="compositionally biased region" description="Basic and acidic residues" evidence="9">
    <location>
        <begin position="375"/>
        <end position="386"/>
    </location>
</feature>
<accession>A0AA47P0J5</accession>
<dbReference type="EMBL" id="JAOPHQ010002692">
    <property type="protein sequence ID" value="KAK0145896.1"/>
    <property type="molecule type" value="Genomic_DNA"/>
</dbReference>
<dbReference type="Proteomes" id="UP001174136">
    <property type="component" value="Unassembled WGS sequence"/>
</dbReference>
<feature type="region of interest" description="Disordered" evidence="9">
    <location>
        <begin position="375"/>
        <end position="510"/>
    </location>
</feature>
<dbReference type="PANTHER" id="PTHR21577">
    <property type="entry name" value="SHUGOSHIN"/>
    <property type="match status" value="1"/>
</dbReference>
<feature type="compositionally biased region" description="Basic and acidic residues" evidence="9">
    <location>
        <begin position="177"/>
        <end position="193"/>
    </location>
</feature>
<dbReference type="PANTHER" id="PTHR21577:SF3">
    <property type="entry name" value="SHUGOSHIN 1-RELATED"/>
    <property type="match status" value="1"/>
</dbReference>
<evidence type="ECO:0000259" key="10">
    <source>
        <dbReference type="Pfam" id="PF07557"/>
    </source>
</evidence>
<keyword evidence="6" id="KW-0175">Coiled coil</keyword>
<dbReference type="AlphaFoldDB" id="A0AA47P0J5"/>
<feature type="region of interest" description="Disordered" evidence="9">
    <location>
        <begin position="529"/>
        <end position="552"/>
    </location>
</feature>
<dbReference type="GO" id="GO:0045132">
    <property type="term" value="P:meiotic chromosome segregation"/>
    <property type="evidence" value="ECO:0007669"/>
    <property type="project" value="InterPro"/>
</dbReference>
<evidence type="ECO:0000313" key="11">
    <source>
        <dbReference type="EMBL" id="KAK0145896.1"/>
    </source>
</evidence>
<gene>
    <name evidence="11" type="primary">SGO1</name>
    <name evidence="11" type="ORF">N1851_015175</name>
</gene>
<feature type="region of interest" description="Disordered" evidence="9">
    <location>
        <begin position="635"/>
        <end position="673"/>
    </location>
</feature>
<dbReference type="InterPro" id="IPR011515">
    <property type="entry name" value="Shugoshin_C"/>
</dbReference>
<evidence type="ECO:0000256" key="8">
    <source>
        <dbReference type="ARBA" id="ARBA00023328"/>
    </source>
</evidence>
<feature type="domain" description="Shugoshin C-terminal" evidence="10">
    <location>
        <begin position="602"/>
        <end position="624"/>
    </location>
</feature>
<dbReference type="GO" id="GO:0000775">
    <property type="term" value="C:chromosome, centromeric region"/>
    <property type="evidence" value="ECO:0007669"/>
    <property type="project" value="UniProtKB-SubCell"/>
</dbReference>
<feature type="compositionally biased region" description="Basic residues" evidence="9">
    <location>
        <begin position="435"/>
        <end position="444"/>
    </location>
</feature>
<keyword evidence="5" id="KW-0159">Chromosome partition</keyword>
<feature type="compositionally biased region" description="Basic and acidic residues" evidence="9">
    <location>
        <begin position="461"/>
        <end position="477"/>
    </location>
</feature>
<protein>
    <submittedName>
        <fullName evidence="11">Shugoshin 1</fullName>
    </submittedName>
</protein>
<feature type="compositionally biased region" description="Polar residues" evidence="9">
    <location>
        <begin position="343"/>
        <end position="354"/>
    </location>
</feature>
<evidence type="ECO:0000313" key="12">
    <source>
        <dbReference type="Proteomes" id="UP001174136"/>
    </source>
</evidence>
<feature type="region of interest" description="Disordered" evidence="9">
    <location>
        <begin position="1"/>
        <end position="54"/>
    </location>
</feature>
<evidence type="ECO:0000256" key="5">
    <source>
        <dbReference type="ARBA" id="ARBA00022829"/>
    </source>
</evidence>
<evidence type="ECO:0000256" key="7">
    <source>
        <dbReference type="ARBA" id="ARBA00023306"/>
    </source>
</evidence>
<evidence type="ECO:0000256" key="3">
    <source>
        <dbReference type="ARBA" id="ARBA00022454"/>
    </source>
</evidence>
<name>A0AA47P0J5_MERPO</name>
<evidence type="ECO:0000256" key="1">
    <source>
        <dbReference type="ARBA" id="ARBA00004584"/>
    </source>
</evidence>
<feature type="compositionally biased region" description="Basic and acidic residues" evidence="9">
    <location>
        <begin position="289"/>
        <end position="314"/>
    </location>
</feature>
<dbReference type="GO" id="GO:0005634">
    <property type="term" value="C:nucleus"/>
    <property type="evidence" value="ECO:0007669"/>
    <property type="project" value="InterPro"/>
</dbReference>